<evidence type="ECO:0000256" key="1">
    <source>
        <dbReference type="ARBA" id="ARBA00004651"/>
    </source>
</evidence>
<evidence type="ECO:0000256" key="6">
    <source>
        <dbReference type="SAM" id="Phobius"/>
    </source>
</evidence>
<feature type="transmembrane region" description="Helical" evidence="6">
    <location>
        <begin position="259"/>
        <end position="280"/>
    </location>
</feature>
<dbReference type="PROSITE" id="PS50850">
    <property type="entry name" value="MFS"/>
    <property type="match status" value="1"/>
</dbReference>
<dbReference type="PANTHER" id="PTHR23542:SF1">
    <property type="entry name" value="MAJOR FACILITATOR SUPERFAMILY (MFS) PROFILE DOMAIN-CONTAINING PROTEIN"/>
    <property type="match status" value="1"/>
</dbReference>
<evidence type="ECO:0000313" key="8">
    <source>
        <dbReference type="EMBL" id="WUN77969.1"/>
    </source>
</evidence>
<proteinExistence type="predicted"/>
<keyword evidence="2 6" id="KW-0812">Transmembrane</keyword>
<keyword evidence="4 6" id="KW-0472">Membrane</keyword>
<protein>
    <submittedName>
        <fullName evidence="8">MFS transporter</fullName>
    </submittedName>
</protein>
<feature type="transmembrane region" description="Helical" evidence="6">
    <location>
        <begin position="115"/>
        <end position="138"/>
    </location>
</feature>
<comment type="subcellular location">
    <subcellularLocation>
        <location evidence="1">Cell membrane</location>
        <topology evidence="1">Multi-pass membrane protein</topology>
    </subcellularLocation>
</comment>
<evidence type="ECO:0000256" key="4">
    <source>
        <dbReference type="ARBA" id="ARBA00023136"/>
    </source>
</evidence>
<evidence type="ECO:0000259" key="7">
    <source>
        <dbReference type="PROSITE" id="PS50850"/>
    </source>
</evidence>
<feature type="transmembrane region" description="Helical" evidence="6">
    <location>
        <begin position="57"/>
        <end position="77"/>
    </location>
</feature>
<dbReference type="PANTHER" id="PTHR23542">
    <property type="match status" value="1"/>
</dbReference>
<dbReference type="InterPro" id="IPR036259">
    <property type="entry name" value="MFS_trans_sf"/>
</dbReference>
<feature type="transmembrane region" description="Helical" evidence="6">
    <location>
        <begin position="89"/>
        <end position="109"/>
    </location>
</feature>
<dbReference type="Pfam" id="PF07690">
    <property type="entry name" value="MFS_1"/>
    <property type="match status" value="1"/>
</dbReference>
<gene>
    <name evidence="8" type="ORF">OHA91_05320</name>
</gene>
<dbReference type="RefSeq" id="WP_328738720.1">
    <property type="nucleotide sequence ID" value="NZ_CP108036.1"/>
</dbReference>
<feature type="region of interest" description="Disordered" evidence="5">
    <location>
        <begin position="401"/>
        <end position="427"/>
    </location>
</feature>
<dbReference type="InterPro" id="IPR020846">
    <property type="entry name" value="MFS_dom"/>
</dbReference>
<evidence type="ECO:0000256" key="3">
    <source>
        <dbReference type="ARBA" id="ARBA00022989"/>
    </source>
</evidence>
<organism evidence="8 9">
    <name type="scientific">Streptomyces erythrochromogenes</name>
    <dbReference type="NCBI Taxonomy" id="285574"/>
    <lineage>
        <taxon>Bacteria</taxon>
        <taxon>Bacillati</taxon>
        <taxon>Actinomycetota</taxon>
        <taxon>Actinomycetes</taxon>
        <taxon>Kitasatosporales</taxon>
        <taxon>Streptomycetaceae</taxon>
        <taxon>Streptomyces</taxon>
    </lineage>
</organism>
<feature type="transmembrane region" description="Helical" evidence="6">
    <location>
        <begin position="287"/>
        <end position="306"/>
    </location>
</feature>
<dbReference type="SUPFAM" id="SSF103473">
    <property type="entry name" value="MFS general substrate transporter"/>
    <property type="match status" value="1"/>
</dbReference>
<accession>A0ABZ1Q5T0</accession>
<evidence type="ECO:0000313" key="9">
    <source>
        <dbReference type="Proteomes" id="UP001432312"/>
    </source>
</evidence>
<name>A0ABZ1Q5T0_9ACTN</name>
<keyword evidence="3 6" id="KW-1133">Transmembrane helix</keyword>
<dbReference type="InterPro" id="IPR011701">
    <property type="entry name" value="MFS"/>
</dbReference>
<feature type="transmembrane region" description="Helical" evidence="6">
    <location>
        <begin position="312"/>
        <end position="330"/>
    </location>
</feature>
<feature type="transmembrane region" description="Helical" evidence="6">
    <location>
        <begin position="376"/>
        <end position="395"/>
    </location>
</feature>
<reference evidence="8" key="1">
    <citation type="submission" date="2022-10" db="EMBL/GenBank/DDBJ databases">
        <title>The complete genomes of actinobacterial strains from the NBC collection.</title>
        <authorList>
            <person name="Joergensen T.S."/>
            <person name="Alvarez Arevalo M."/>
            <person name="Sterndorff E.B."/>
            <person name="Faurdal D."/>
            <person name="Vuksanovic O."/>
            <person name="Mourched A.-S."/>
            <person name="Charusanti P."/>
            <person name="Shaw S."/>
            <person name="Blin K."/>
            <person name="Weber T."/>
        </authorList>
    </citation>
    <scope>NUCLEOTIDE SEQUENCE</scope>
    <source>
        <strain evidence="8">NBC_00303</strain>
    </source>
</reference>
<feature type="domain" description="Major facilitator superfamily (MFS) profile" evidence="7">
    <location>
        <begin position="225"/>
        <end position="427"/>
    </location>
</feature>
<evidence type="ECO:0000256" key="5">
    <source>
        <dbReference type="SAM" id="MobiDB-lite"/>
    </source>
</evidence>
<evidence type="ECO:0000256" key="2">
    <source>
        <dbReference type="ARBA" id="ARBA00022692"/>
    </source>
</evidence>
<dbReference type="Gene3D" id="1.20.1250.20">
    <property type="entry name" value="MFS general substrate transporter like domains"/>
    <property type="match status" value="2"/>
</dbReference>
<dbReference type="Proteomes" id="UP001432312">
    <property type="component" value="Chromosome"/>
</dbReference>
<sequence length="427" mass="43420">MSTTKTPTGRPAPGLLGTYRMLLTAPGGGRLAAASVASKLQYNMLAVSALLLLAPRYSYAAAGLAVSIMVVANAASSPLRGRLADRHRVPVVVTLFLIGYLTATAGLMASAAHRLPLWVVMASVALLGLCFPPVSILIRGYWVAAAGERARASVNSLESALIDVTLMAGPVLATWLSTSASPVAPFVVSSVLMAVAVVLMCTVREIPRTPAPTARDWRGPLRSRPLLRVLAALFLFGGALSAVEVVLPLYAQQNDAVGYSGWFLAALSLGSIVGALILGTHSTPHHFTPPALVGVFAAGTLLLAFAMTVGPVLVLIVCPLTGVTIGSAFARLYTVVGTTGPAGNEHETQGWATSCTTVGFALGAAGGAVIADALGAAAFVVVTPVAALGAALLLLGAARSTPTPAPPTPSESPATRLPGRGEGEELT</sequence>
<dbReference type="GeneID" id="95495432"/>
<feature type="transmembrane region" description="Helical" evidence="6">
    <location>
        <begin position="351"/>
        <end position="370"/>
    </location>
</feature>
<feature type="transmembrane region" description="Helical" evidence="6">
    <location>
        <begin position="159"/>
        <end position="177"/>
    </location>
</feature>
<feature type="transmembrane region" description="Helical" evidence="6">
    <location>
        <begin position="183"/>
        <end position="204"/>
    </location>
</feature>
<feature type="transmembrane region" description="Helical" evidence="6">
    <location>
        <begin position="225"/>
        <end position="247"/>
    </location>
</feature>
<dbReference type="EMBL" id="CP108036">
    <property type="protein sequence ID" value="WUN77969.1"/>
    <property type="molecule type" value="Genomic_DNA"/>
</dbReference>
<keyword evidence="9" id="KW-1185">Reference proteome</keyword>